<keyword evidence="2" id="KW-0472">Membrane</keyword>
<feature type="transmembrane region" description="Helical" evidence="2">
    <location>
        <begin position="49"/>
        <end position="70"/>
    </location>
</feature>
<protein>
    <submittedName>
        <fullName evidence="3">Uncharacterized protein</fullName>
    </submittedName>
</protein>
<dbReference type="EMBL" id="JABXBU010000002">
    <property type="protein sequence ID" value="KAF8794009.1"/>
    <property type="molecule type" value="Genomic_DNA"/>
</dbReference>
<keyword evidence="2" id="KW-0812">Transmembrane</keyword>
<keyword evidence="4" id="KW-1185">Reference proteome</keyword>
<feature type="transmembrane region" description="Helical" evidence="2">
    <location>
        <begin position="257"/>
        <end position="280"/>
    </location>
</feature>
<proteinExistence type="predicted"/>
<name>A0A8T0FWJ0_ARGBR</name>
<organism evidence="3 4">
    <name type="scientific">Argiope bruennichi</name>
    <name type="common">Wasp spider</name>
    <name type="synonym">Aranea bruennichi</name>
    <dbReference type="NCBI Taxonomy" id="94029"/>
    <lineage>
        <taxon>Eukaryota</taxon>
        <taxon>Metazoa</taxon>
        <taxon>Ecdysozoa</taxon>
        <taxon>Arthropoda</taxon>
        <taxon>Chelicerata</taxon>
        <taxon>Arachnida</taxon>
        <taxon>Araneae</taxon>
        <taxon>Araneomorphae</taxon>
        <taxon>Entelegynae</taxon>
        <taxon>Araneoidea</taxon>
        <taxon>Araneidae</taxon>
        <taxon>Argiope</taxon>
    </lineage>
</organism>
<comment type="caution">
    <text evidence="3">The sequence shown here is derived from an EMBL/GenBank/DDBJ whole genome shotgun (WGS) entry which is preliminary data.</text>
</comment>
<feature type="region of interest" description="Disordered" evidence="1">
    <location>
        <begin position="384"/>
        <end position="410"/>
    </location>
</feature>
<dbReference type="AlphaFoldDB" id="A0A8T0FWJ0"/>
<dbReference type="Proteomes" id="UP000807504">
    <property type="component" value="Unassembled WGS sequence"/>
</dbReference>
<evidence type="ECO:0000256" key="1">
    <source>
        <dbReference type="SAM" id="MobiDB-lite"/>
    </source>
</evidence>
<accession>A0A8T0FWJ0</accession>
<reference evidence="3" key="2">
    <citation type="submission" date="2020-06" db="EMBL/GenBank/DDBJ databases">
        <authorList>
            <person name="Sheffer M."/>
        </authorList>
    </citation>
    <scope>NUCLEOTIDE SEQUENCE</scope>
</reference>
<sequence>MTSAEGSQRITKYVLACFLWFDPTFLIESATAQKLEADSFGDYDNSSELIIIFGTLLAFILILFFCICVCGKLNLRSSTSVEESRKSGIIEIHRPPARRYHSLDSRRELSGEPARIHVVNEIDSNRGSDEVTIPRLSTQASSGNLENVNRCSLDNFPDSKMFHAANFQKLTKYVFLSFLCLDSVLSAAIETAQNLEDDEDRDIYGDVEPINDADENIFRNDFFRFTTRKRYIWEDWTVTTDDPGDFEDYEPSNHTSFQILLVVGLIFGTLAFTIAFTYIIKRLKESDCCSDESYSHQSADIFTTVHRPPGRRANLPVQVHRPPRDLFNELDSNLGAVNFTGTTISFVNSTYASSSQGRTETANAVPERPPDYATVALNDFVNPTQPAFPAVKKDTETPPPEYGKGNSLFK</sequence>
<feature type="transmembrane region" description="Helical" evidence="2">
    <location>
        <begin position="170"/>
        <end position="189"/>
    </location>
</feature>
<evidence type="ECO:0000313" key="4">
    <source>
        <dbReference type="Proteomes" id="UP000807504"/>
    </source>
</evidence>
<keyword evidence="2" id="KW-1133">Transmembrane helix</keyword>
<gene>
    <name evidence="3" type="ORF">HNY73_002034</name>
</gene>
<evidence type="ECO:0000256" key="2">
    <source>
        <dbReference type="SAM" id="Phobius"/>
    </source>
</evidence>
<reference evidence="3" key="1">
    <citation type="journal article" date="2020" name="bioRxiv">
        <title>Chromosome-level reference genome of the European wasp spider Argiope bruennichi: a resource for studies on range expansion and evolutionary adaptation.</title>
        <authorList>
            <person name="Sheffer M.M."/>
            <person name="Hoppe A."/>
            <person name="Krehenwinkel H."/>
            <person name="Uhl G."/>
            <person name="Kuss A.W."/>
            <person name="Jensen L."/>
            <person name="Jensen C."/>
            <person name="Gillespie R.G."/>
            <person name="Hoff K.J."/>
            <person name="Prost S."/>
        </authorList>
    </citation>
    <scope>NUCLEOTIDE SEQUENCE</scope>
</reference>
<evidence type="ECO:0000313" key="3">
    <source>
        <dbReference type="EMBL" id="KAF8794009.1"/>
    </source>
</evidence>